<dbReference type="Pfam" id="PF08352">
    <property type="entry name" value="oligo_HPY"/>
    <property type="match status" value="1"/>
</dbReference>
<sequence length="338" mass="37957">MEKTPLLTVSNLRTYFYTEDGVVKAVDGVDFEVYEGETLGIVGESGSGKSVTSLTILRLLDPKGKIEEGSEIIFNGKNLLELNDDEMRKIRGNEIAMIFQEPMVALNPVFTIGEQIMEAILLHQDVDKKTARQMAIDMLRKVGIPEPEKRVDEYPHELSGGMRQRAMIAMALSCRPKLLIADEPTTALDVTIQAQILELMKELQKEYGMAIILITHDVGVIAENADRVVVMYGGKVMETSDVKTIFKKPKHPYTWGLLNAIPRLDIEQDRLYSIPGMVPDPLHFPVGCRFSNRCEFKEDKCSVEMPPLVEVEPGHLSRCFFYRKVEEAQKILKAGEGA</sequence>
<dbReference type="Pfam" id="PF00005">
    <property type="entry name" value="ABC_tran"/>
    <property type="match status" value="1"/>
</dbReference>
<protein>
    <submittedName>
        <fullName evidence="9">Peptide/nickel transport system ATP-binding protein</fullName>
    </submittedName>
</protein>
<comment type="subcellular location">
    <subcellularLocation>
        <location evidence="1">Cell membrane</location>
        <topology evidence="1">Peripheral membrane protein</topology>
    </subcellularLocation>
</comment>
<dbReference type="PROSITE" id="PS50893">
    <property type="entry name" value="ABC_TRANSPORTER_2"/>
    <property type="match status" value="1"/>
</dbReference>
<name>A0A1M7SYE0_FERGO</name>
<keyword evidence="4" id="KW-1003">Cell membrane</keyword>
<evidence type="ECO:0000256" key="2">
    <source>
        <dbReference type="ARBA" id="ARBA00005417"/>
    </source>
</evidence>
<dbReference type="NCBIfam" id="TIGR01727">
    <property type="entry name" value="oligo_HPY"/>
    <property type="match status" value="1"/>
</dbReference>
<dbReference type="GO" id="GO:0005524">
    <property type="term" value="F:ATP binding"/>
    <property type="evidence" value="ECO:0007669"/>
    <property type="project" value="UniProtKB-KW"/>
</dbReference>
<dbReference type="PANTHER" id="PTHR43297:SF2">
    <property type="entry name" value="DIPEPTIDE TRANSPORT ATP-BINDING PROTEIN DPPD"/>
    <property type="match status" value="1"/>
</dbReference>
<proteinExistence type="inferred from homology"/>
<dbReference type="CDD" id="cd03257">
    <property type="entry name" value="ABC_NikE_OppD_transporters"/>
    <property type="match status" value="1"/>
</dbReference>
<dbReference type="EMBL" id="FRDJ01000007">
    <property type="protein sequence ID" value="SHN63477.1"/>
    <property type="molecule type" value="Genomic_DNA"/>
</dbReference>
<dbReference type="InterPro" id="IPR003439">
    <property type="entry name" value="ABC_transporter-like_ATP-bd"/>
</dbReference>
<dbReference type="PANTHER" id="PTHR43297">
    <property type="entry name" value="OLIGOPEPTIDE TRANSPORT ATP-BINDING PROTEIN APPD"/>
    <property type="match status" value="1"/>
</dbReference>
<evidence type="ECO:0000256" key="6">
    <source>
        <dbReference type="ARBA" id="ARBA00022840"/>
    </source>
</evidence>
<dbReference type="InterPro" id="IPR013563">
    <property type="entry name" value="Oligopep_ABC_C"/>
</dbReference>
<keyword evidence="10" id="KW-1185">Reference proteome</keyword>
<keyword evidence="6 9" id="KW-0067">ATP-binding</keyword>
<dbReference type="AlphaFoldDB" id="A0A1M7SYE0"/>
<dbReference type="GO" id="GO:0005886">
    <property type="term" value="C:plasma membrane"/>
    <property type="evidence" value="ECO:0007669"/>
    <property type="project" value="UniProtKB-SubCell"/>
</dbReference>
<dbReference type="Proteomes" id="UP000184207">
    <property type="component" value="Unassembled WGS sequence"/>
</dbReference>
<dbReference type="SMART" id="SM00382">
    <property type="entry name" value="AAA"/>
    <property type="match status" value="1"/>
</dbReference>
<feature type="domain" description="ABC transporter" evidence="8">
    <location>
        <begin position="7"/>
        <end position="258"/>
    </location>
</feature>
<evidence type="ECO:0000256" key="7">
    <source>
        <dbReference type="ARBA" id="ARBA00023136"/>
    </source>
</evidence>
<reference evidence="10" key="1">
    <citation type="submission" date="2016-12" db="EMBL/GenBank/DDBJ databases">
        <authorList>
            <person name="Varghese N."/>
            <person name="Submissions S."/>
        </authorList>
    </citation>
    <scope>NUCLEOTIDE SEQUENCE [LARGE SCALE GENOMIC DNA]</scope>
    <source>
        <strain evidence="10">DSM 13020</strain>
    </source>
</reference>
<dbReference type="RefSeq" id="WP_072759728.1">
    <property type="nucleotide sequence ID" value="NZ_FRDJ01000007.1"/>
</dbReference>
<dbReference type="GO" id="GO:0016887">
    <property type="term" value="F:ATP hydrolysis activity"/>
    <property type="evidence" value="ECO:0007669"/>
    <property type="project" value="InterPro"/>
</dbReference>
<comment type="similarity">
    <text evidence="2">Belongs to the ABC transporter superfamily.</text>
</comment>
<gene>
    <name evidence="9" type="ORF">SAMN02745226_01354</name>
</gene>
<accession>A0A1M7SYE0</accession>
<evidence type="ECO:0000313" key="10">
    <source>
        <dbReference type="Proteomes" id="UP000184207"/>
    </source>
</evidence>
<evidence type="ECO:0000259" key="8">
    <source>
        <dbReference type="PROSITE" id="PS50893"/>
    </source>
</evidence>
<dbReference type="InterPro" id="IPR050388">
    <property type="entry name" value="ABC_Ni/Peptide_Import"/>
</dbReference>
<evidence type="ECO:0000256" key="5">
    <source>
        <dbReference type="ARBA" id="ARBA00022741"/>
    </source>
</evidence>
<dbReference type="FunFam" id="3.40.50.300:FF:000016">
    <property type="entry name" value="Oligopeptide ABC transporter ATP-binding component"/>
    <property type="match status" value="1"/>
</dbReference>
<dbReference type="GO" id="GO:0015833">
    <property type="term" value="P:peptide transport"/>
    <property type="evidence" value="ECO:0007669"/>
    <property type="project" value="InterPro"/>
</dbReference>
<organism evidence="9 10">
    <name type="scientific">Fervidobacterium gondwanense DSM 13020</name>
    <dbReference type="NCBI Taxonomy" id="1121883"/>
    <lineage>
        <taxon>Bacteria</taxon>
        <taxon>Thermotogati</taxon>
        <taxon>Thermotogota</taxon>
        <taxon>Thermotogae</taxon>
        <taxon>Thermotogales</taxon>
        <taxon>Fervidobacteriaceae</taxon>
        <taxon>Fervidobacterium</taxon>
    </lineage>
</organism>
<keyword evidence="3" id="KW-0813">Transport</keyword>
<dbReference type="InterPro" id="IPR017871">
    <property type="entry name" value="ABC_transporter-like_CS"/>
</dbReference>
<dbReference type="InterPro" id="IPR003593">
    <property type="entry name" value="AAA+_ATPase"/>
</dbReference>
<dbReference type="STRING" id="1121883.SAMN02745226_01354"/>
<keyword evidence="5" id="KW-0547">Nucleotide-binding</keyword>
<evidence type="ECO:0000256" key="4">
    <source>
        <dbReference type="ARBA" id="ARBA00022475"/>
    </source>
</evidence>
<dbReference type="PROSITE" id="PS00211">
    <property type="entry name" value="ABC_TRANSPORTER_1"/>
    <property type="match status" value="1"/>
</dbReference>
<keyword evidence="7" id="KW-0472">Membrane</keyword>
<evidence type="ECO:0000256" key="1">
    <source>
        <dbReference type="ARBA" id="ARBA00004202"/>
    </source>
</evidence>
<evidence type="ECO:0000313" key="9">
    <source>
        <dbReference type="EMBL" id="SHN63477.1"/>
    </source>
</evidence>
<evidence type="ECO:0000256" key="3">
    <source>
        <dbReference type="ARBA" id="ARBA00022448"/>
    </source>
</evidence>
<dbReference type="SUPFAM" id="SSF52540">
    <property type="entry name" value="P-loop containing nucleoside triphosphate hydrolases"/>
    <property type="match status" value="1"/>
</dbReference>
<dbReference type="OrthoDB" id="9806285at2"/>
<dbReference type="InterPro" id="IPR027417">
    <property type="entry name" value="P-loop_NTPase"/>
</dbReference>
<dbReference type="Gene3D" id="3.40.50.300">
    <property type="entry name" value="P-loop containing nucleotide triphosphate hydrolases"/>
    <property type="match status" value="1"/>
</dbReference>